<dbReference type="AlphaFoldDB" id="A0A1H1EI68"/>
<keyword evidence="4" id="KW-1185">Reference proteome</keyword>
<evidence type="ECO:0000259" key="2">
    <source>
        <dbReference type="Pfam" id="PF00296"/>
    </source>
</evidence>
<dbReference type="NCBIfam" id="TIGR03557">
    <property type="entry name" value="F420_G6P_family"/>
    <property type="match status" value="1"/>
</dbReference>
<dbReference type="PANTHER" id="PTHR43244">
    <property type="match status" value="1"/>
</dbReference>
<dbReference type="SUPFAM" id="SSF51679">
    <property type="entry name" value="Bacterial luciferase-like"/>
    <property type="match status" value="1"/>
</dbReference>
<sequence length="318" mass="34967">MVKIGHKLVSELHGPHDLVEYAQLTETSELAFANVSDHYHPWIPEQGESPMVWNVLGAIGQATDDLEVWTGVTCPTMRIHPAVIAQAAATAATMLEGRFTFGVGTGENLSEHILGEGWPEHQIRLEMLKEALWIIRALWRGETVSHRGNHYTVENARLYTLPDEPPEIGVAADGPKTARKAGEIGDGLITVVPDEGLVSEFESTADDGAPVYGEATVCYAEDEDEAIDTVYELWPQEVLPSSLLWDLPTPAHFAQAVESVSREDVAEEVPCGPDPDEHIEAIQEYVDAGFDMVAIHQVGDRQAEFLEFYEEEVLPSFG</sequence>
<dbReference type="EMBL" id="FNLC01000002">
    <property type="protein sequence ID" value="SDQ88260.1"/>
    <property type="molecule type" value="Genomic_DNA"/>
</dbReference>
<dbReference type="RefSeq" id="WP_090379980.1">
    <property type="nucleotide sequence ID" value="NZ_FNLC01000002.1"/>
</dbReference>
<dbReference type="CDD" id="cd01097">
    <property type="entry name" value="Tetrahydromethanopterin_reductase"/>
    <property type="match status" value="1"/>
</dbReference>
<dbReference type="InterPro" id="IPR011251">
    <property type="entry name" value="Luciferase-like_dom"/>
</dbReference>
<dbReference type="Pfam" id="PF00296">
    <property type="entry name" value="Bac_luciferase"/>
    <property type="match status" value="1"/>
</dbReference>
<accession>A0A1H1EI68</accession>
<dbReference type="InterPro" id="IPR019945">
    <property type="entry name" value="F420_G6P_DH-rel"/>
</dbReference>
<dbReference type="Proteomes" id="UP000198848">
    <property type="component" value="Unassembled WGS sequence"/>
</dbReference>
<dbReference type="InterPro" id="IPR036661">
    <property type="entry name" value="Luciferase-like_sf"/>
</dbReference>
<gene>
    <name evidence="3" type="ORF">SAMN04489842_1587</name>
</gene>
<dbReference type="InterPro" id="IPR050564">
    <property type="entry name" value="F420-G6PD/mer"/>
</dbReference>
<keyword evidence="1" id="KW-0560">Oxidoreductase</keyword>
<evidence type="ECO:0000313" key="4">
    <source>
        <dbReference type="Proteomes" id="UP000198848"/>
    </source>
</evidence>
<evidence type="ECO:0000256" key="1">
    <source>
        <dbReference type="ARBA" id="ARBA00023002"/>
    </source>
</evidence>
<name>A0A1H1EI68_NATTX</name>
<dbReference type="Gene3D" id="3.20.20.30">
    <property type="entry name" value="Luciferase-like domain"/>
    <property type="match status" value="1"/>
</dbReference>
<dbReference type="OrthoDB" id="7684at2157"/>
<feature type="domain" description="Luciferase-like" evidence="2">
    <location>
        <begin position="13"/>
        <end position="291"/>
    </location>
</feature>
<evidence type="ECO:0000313" key="3">
    <source>
        <dbReference type="EMBL" id="SDQ88260.1"/>
    </source>
</evidence>
<dbReference type="STRING" id="1095778.SAMN04489842_1587"/>
<organism evidence="3 4">
    <name type="scientific">Natronobacterium texcoconense</name>
    <dbReference type="NCBI Taxonomy" id="1095778"/>
    <lineage>
        <taxon>Archaea</taxon>
        <taxon>Methanobacteriati</taxon>
        <taxon>Methanobacteriota</taxon>
        <taxon>Stenosarchaea group</taxon>
        <taxon>Halobacteria</taxon>
        <taxon>Halobacteriales</taxon>
        <taxon>Natrialbaceae</taxon>
        <taxon>Natronobacterium</taxon>
    </lineage>
</organism>
<dbReference type="GO" id="GO:0016705">
    <property type="term" value="F:oxidoreductase activity, acting on paired donors, with incorporation or reduction of molecular oxygen"/>
    <property type="evidence" value="ECO:0007669"/>
    <property type="project" value="InterPro"/>
</dbReference>
<reference evidence="4" key="1">
    <citation type="submission" date="2016-10" db="EMBL/GenBank/DDBJ databases">
        <authorList>
            <person name="Varghese N."/>
            <person name="Submissions S."/>
        </authorList>
    </citation>
    <scope>NUCLEOTIDE SEQUENCE [LARGE SCALE GENOMIC DNA]</scope>
    <source>
        <strain evidence="4">DSM 24767</strain>
    </source>
</reference>
<protein>
    <submittedName>
        <fullName evidence="3">F420-dependent oxidoreductase, G6PDH family</fullName>
    </submittedName>
</protein>
<dbReference type="PANTHER" id="PTHR43244:SF1">
    <property type="entry name" value="5,10-METHYLENETETRAHYDROMETHANOPTERIN REDUCTASE"/>
    <property type="match status" value="1"/>
</dbReference>
<proteinExistence type="predicted"/>